<dbReference type="InterPro" id="IPR013422">
    <property type="entry name" value="CRISPR-assoc_prot_Cas5_N"/>
</dbReference>
<dbReference type="GO" id="GO:0051607">
    <property type="term" value="P:defense response to virus"/>
    <property type="evidence" value="ECO:0007669"/>
    <property type="project" value="UniProtKB-KW"/>
</dbReference>
<keyword evidence="3" id="KW-1185">Reference proteome</keyword>
<keyword evidence="1" id="KW-0051">Antiviral defense</keyword>
<dbReference type="CDD" id="cd09693">
    <property type="entry name" value="Cas5_I"/>
    <property type="match status" value="1"/>
</dbReference>
<dbReference type="NCBIfam" id="TIGR01868">
    <property type="entry name" value="casD_Cas5e"/>
    <property type="match status" value="1"/>
</dbReference>
<evidence type="ECO:0000256" key="1">
    <source>
        <dbReference type="ARBA" id="ARBA00023118"/>
    </source>
</evidence>
<comment type="caution">
    <text evidence="2">The sequence shown here is derived from an EMBL/GenBank/DDBJ whole genome shotgun (WGS) entry which is preliminary data.</text>
</comment>
<reference evidence="2" key="1">
    <citation type="journal article" date="2023" name="Int. J. Syst. Evol. Microbiol.">
        <title>Methylocystis iwaonis sp. nov., a type II methane-oxidizing bacterium from surface soil of a rice paddy field in Japan, and emended description of the genus Methylocystis (ex Whittenbury et al. 1970) Bowman et al. 1993.</title>
        <authorList>
            <person name="Kaise H."/>
            <person name="Sawadogo J.B."/>
            <person name="Alam M.S."/>
            <person name="Ueno C."/>
            <person name="Dianou D."/>
            <person name="Shinjo R."/>
            <person name="Asakawa S."/>
        </authorList>
    </citation>
    <scope>NUCLEOTIDE SEQUENCE</scope>
    <source>
        <strain evidence="2">LMG27198</strain>
    </source>
</reference>
<dbReference type="Proteomes" id="UP001144323">
    <property type="component" value="Unassembled WGS sequence"/>
</dbReference>
<sequence length="246" mass="26965">MPDLLMFQLVAPMASFGAVAVGERRETATRPGHAALTGLLGAALGLVRNDPRQASFSASLAFAIRRDRLGPLLADYHTAQTPPARKGRRFATRREELAGEKNTILSRRDYYTDCAFSIACLPLSDTLATLQDMAEALCRPRFALYLGRKSCPLCLPPDPLLTPAASLRDAFDAYDAHRHDRAPFGWRNAAGEIALDPIFCAKGLAPTALDGRREQRRDVVVDRRSWRFDLRHEIVAAHLGGEAAAS</sequence>
<proteinExistence type="predicted"/>
<accession>A0A9W6LSL0</accession>
<dbReference type="InterPro" id="IPR010147">
    <property type="entry name" value="CRISPR-assoc_prot_CasD"/>
</dbReference>
<dbReference type="GO" id="GO:0043571">
    <property type="term" value="P:maintenance of CRISPR repeat elements"/>
    <property type="evidence" value="ECO:0007669"/>
    <property type="project" value="InterPro"/>
</dbReference>
<dbReference type="Pfam" id="PF09704">
    <property type="entry name" value="Cas_Cas5d"/>
    <property type="match status" value="1"/>
</dbReference>
<organism evidence="2 3">
    <name type="scientific">Methylocystis echinoides</name>
    <dbReference type="NCBI Taxonomy" id="29468"/>
    <lineage>
        <taxon>Bacteria</taxon>
        <taxon>Pseudomonadati</taxon>
        <taxon>Pseudomonadota</taxon>
        <taxon>Alphaproteobacteria</taxon>
        <taxon>Hyphomicrobiales</taxon>
        <taxon>Methylocystaceae</taxon>
        <taxon>Methylocystis</taxon>
    </lineage>
</organism>
<dbReference type="InterPro" id="IPR021124">
    <property type="entry name" value="CRISPR-assoc_prot_Cas5"/>
</dbReference>
<dbReference type="EMBL" id="BSEC01000001">
    <property type="protein sequence ID" value="GLI93429.1"/>
    <property type="molecule type" value="Genomic_DNA"/>
</dbReference>
<protein>
    <recommendedName>
        <fullName evidence="4">Type I-E CRISPR-associated protein Cas5/CasD</fullName>
    </recommendedName>
</protein>
<evidence type="ECO:0000313" key="2">
    <source>
        <dbReference type="EMBL" id="GLI93429.1"/>
    </source>
</evidence>
<dbReference type="RefSeq" id="WP_281803226.1">
    <property type="nucleotide sequence ID" value="NZ_BSEC01000001.1"/>
</dbReference>
<dbReference type="NCBIfam" id="TIGR02593">
    <property type="entry name" value="CRISPR_cas5"/>
    <property type="match status" value="1"/>
</dbReference>
<gene>
    <name evidence="2" type="ORF">LMG27198_24210</name>
</gene>
<name>A0A9W6LSL0_9HYPH</name>
<dbReference type="GO" id="GO:0003723">
    <property type="term" value="F:RNA binding"/>
    <property type="evidence" value="ECO:0007669"/>
    <property type="project" value="InterPro"/>
</dbReference>
<evidence type="ECO:0000313" key="3">
    <source>
        <dbReference type="Proteomes" id="UP001144323"/>
    </source>
</evidence>
<dbReference type="Gene3D" id="3.30.70.2660">
    <property type="match status" value="1"/>
</dbReference>
<evidence type="ECO:0008006" key="4">
    <source>
        <dbReference type="Google" id="ProtNLM"/>
    </source>
</evidence>
<dbReference type="AlphaFoldDB" id="A0A9W6LSL0"/>